<evidence type="ECO:0000313" key="2">
    <source>
        <dbReference type="EnsemblPlants" id="AET7Gv20797400.7"/>
    </source>
</evidence>
<protein>
    <submittedName>
        <fullName evidence="2">Uncharacterized protein</fullName>
    </submittedName>
</protein>
<dbReference type="AlphaFoldDB" id="A0A453S2T1"/>
<reference evidence="2" key="5">
    <citation type="journal article" date="2021" name="G3 (Bethesda)">
        <title>Aegilops tauschii genome assembly Aet v5.0 features greater sequence contiguity and improved annotation.</title>
        <authorList>
            <person name="Wang L."/>
            <person name="Zhu T."/>
            <person name="Rodriguez J.C."/>
            <person name="Deal K.R."/>
            <person name="Dubcovsky J."/>
            <person name="McGuire P.E."/>
            <person name="Lux T."/>
            <person name="Spannagl M."/>
            <person name="Mayer K.F.X."/>
            <person name="Baldrich P."/>
            <person name="Meyers B.C."/>
            <person name="Huo N."/>
            <person name="Gu Y.Q."/>
            <person name="Zhou H."/>
            <person name="Devos K.M."/>
            <person name="Bennetzen J.L."/>
            <person name="Unver T."/>
            <person name="Budak H."/>
            <person name="Gulick P.J."/>
            <person name="Galiba G."/>
            <person name="Kalapos B."/>
            <person name="Nelson D.R."/>
            <person name="Li P."/>
            <person name="You F.M."/>
            <person name="Luo M.C."/>
            <person name="Dvorak J."/>
        </authorList>
    </citation>
    <scope>NUCLEOTIDE SEQUENCE [LARGE SCALE GENOMIC DNA]</scope>
    <source>
        <strain evidence="2">cv. AL8/78</strain>
    </source>
</reference>
<name>A0A453S2T1_AEGTS</name>
<feature type="compositionally biased region" description="Basic and acidic residues" evidence="1">
    <location>
        <begin position="89"/>
        <end position="101"/>
    </location>
</feature>
<dbReference type="Proteomes" id="UP000015105">
    <property type="component" value="Chromosome 7D"/>
</dbReference>
<sequence>FFLSFSCIVSPPDQGIKEAVVPPPPHATVVSNHQRSECHIQVPQAARPPDKHAFFGGKLTPVVVHDAATHIDDKAARGSPGNPEIVDDSCFKHPPAREYPRRSGTLQAEAASRRSVLERTRKLQQAPSVAS</sequence>
<reference evidence="2" key="4">
    <citation type="submission" date="2019-03" db="UniProtKB">
        <authorList>
            <consortium name="EnsemblPlants"/>
        </authorList>
    </citation>
    <scope>IDENTIFICATION</scope>
</reference>
<accession>A0A453S2T1</accession>
<feature type="region of interest" description="Disordered" evidence="1">
    <location>
        <begin position="73"/>
        <end position="131"/>
    </location>
</feature>
<organism evidence="2 3">
    <name type="scientific">Aegilops tauschii subsp. strangulata</name>
    <name type="common">Goatgrass</name>
    <dbReference type="NCBI Taxonomy" id="200361"/>
    <lineage>
        <taxon>Eukaryota</taxon>
        <taxon>Viridiplantae</taxon>
        <taxon>Streptophyta</taxon>
        <taxon>Embryophyta</taxon>
        <taxon>Tracheophyta</taxon>
        <taxon>Spermatophyta</taxon>
        <taxon>Magnoliopsida</taxon>
        <taxon>Liliopsida</taxon>
        <taxon>Poales</taxon>
        <taxon>Poaceae</taxon>
        <taxon>BOP clade</taxon>
        <taxon>Pooideae</taxon>
        <taxon>Triticodae</taxon>
        <taxon>Triticeae</taxon>
        <taxon>Triticinae</taxon>
        <taxon>Aegilops</taxon>
    </lineage>
</organism>
<dbReference type="Gramene" id="AET7Gv20797400.7">
    <property type="protein sequence ID" value="AET7Gv20797400.7"/>
    <property type="gene ID" value="AET7Gv20797400"/>
</dbReference>
<dbReference type="EnsemblPlants" id="AET7Gv20797400.7">
    <property type="protein sequence ID" value="AET7Gv20797400.7"/>
    <property type="gene ID" value="AET7Gv20797400"/>
</dbReference>
<dbReference type="Gramene" id="AET7Gv20797400.6">
    <property type="protein sequence ID" value="AET7Gv20797400.6"/>
    <property type="gene ID" value="AET7Gv20797400"/>
</dbReference>
<keyword evidence="3" id="KW-1185">Reference proteome</keyword>
<proteinExistence type="predicted"/>
<feature type="compositionally biased region" description="Basic and acidic residues" evidence="1">
    <location>
        <begin position="111"/>
        <end position="121"/>
    </location>
</feature>
<dbReference type="EnsemblPlants" id="AET7Gv20797400.6">
    <property type="protein sequence ID" value="AET7Gv20797400.6"/>
    <property type="gene ID" value="AET7Gv20797400"/>
</dbReference>
<reference evidence="3" key="2">
    <citation type="journal article" date="2017" name="Nat. Plants">
        <title>The Aegilops tauschii genome reveals multiple impacts of transposons.</title>
        <authorList>
            <person name="Zhao G."/>
            <person name="Zou C."/>
            <person name="Li K."/>
            <person name="Wang K."/>
            <person name="Li T."/>
            <person name="Gao L."/>
            <person name="Zhang X."/>
            <person name="Wang H."/>
            <person name="Yang Z."/>
            <person name="Liu X."/>
            <person name="Jiang W."/>
            <person name="Mao L."/>
            <person name="Kong X."/>
            <person name="Jiao Y."/>
            <person name="Jia J."/>
        </authorList>
    </citation>
    <scope>NUCLEOTIDE SEQUENCE [LARGE SCALE GENOMIC DNA]</scope>
    <source>
        <strain evidence="3">cv. AL8/78</strain>
    </source>
</reference>
<reference evidence="3" key="1">
    <citation type="journal article" date="2014" name="Science">
        <title>Ancient hybridizations among the ancestral genomes of bread wheat.</title>
        <authorList>
            <consortium name="International Wheat Genome Sequencing Consortium,"/>
            <person name="Marcussen T."/>
            <person name="Sandve S.R."/>
            <person name="Heier L."/>
            <person name="Spannagl M."/>
            <person name="Pfeifer M."/>
            <person name="Jakobsen K.S."/>
            <person name="Wulff B.B."/>
            <person name="Steuernagel B."/>
            <person name="Mayer K.F."/>
            <person name="Olsen O.A."/>
        </authorList>
    </citation>
    <scope>NUCLEOTIDE SEQUENCE [LARGE SCALE GENOMIC DNA]</scope>
    <source>
        <strain evidence="3">cv. AL8/78</strain>
    </source>
</reference>
<evidence type="ECO:0000313" key="3">
    <source>
        <dbReference type="Proteomes" id="UP000015105"/>
    </source>
</evidence>
<evidence type="ECO:0000256" key="1">
    <source>
        <dbReference type="SAM" id="MobiDB-lite"/>
    </source>
</evidence>
<reference evidence="2" key="3">
    <citation type="journal article" date="2017" name="Nature">
        <title>Genome sequence of the progenitor of the wheat D genome Aegilops tauschii.</title>
        <authorList>
            <person name="Luo M.C."/>
            <person name="Gu Y.Q."/>
            <person name="Puiu D."/>
            <person name="Wang H."/>
            <person name="Twardziok S.O."/>
            <person name="Deal K.R."/>
            <person name="Huo N."/>
            <person name="Zhu T."/>
            <person name="Wang L."/>
            <person name="Wang Y."/>
            <person name="McGuire P.E."/>
            <person name="Liu S."/>
            <person name="Long H."/>
            <person name="Ramasamy R.K."/>
            <person name="Rodriguez J.C."/>
            <person name="Van S.L."/>
            <person name="Yuan L."/>
            <person name="Wang Z."/>
            <person name="Xia Z."/>
            <person name="Xiao L."/>
            <person name="Anderson O.D."/>
            <person name="Ouyang S."/>
            <person name="Liang Y."/>
            <person name="Zimin A.V."/>
            <person name="Pertea G."/>
            <person name="Qi P."/>
            <person name="Bennetzen J.L."/>
            <person name="Dai X."/>
            <person name="Dawson M.W."/>
            <person name="Muller H.G."/>
            <person name="Kugler K."/>
            <person name="Rivarola-Duarte L."/>
            <person name="Spannagl M."/>
            <person name="Mayer K.F.X."/>
            <person name="Lu F.H."/>
            <person name="Bevan M.W."/>
            <person name="Leroy P."/>
            <person name="Li P."/>
            <person name="You F.M."/>
            <person name="Sun Q."/>
            <person name="Liu Z."/>
            <person name="Lyons E."/>
            <person name="Wicker T."/>
            <person name="Salzberg S.L."/>
            <person name="Devos K.M."/>
            <person name="Dvorak J."/>
        </authorList>
    </citation>
    <scope>NUCLEOTIDE SEQUENCE [LARGE SCALE GENOMIC DNA]</scope>
    <source>
        <strain evidence="2">cv. AL8/78</strain>
    </source>
</reference>